<proteinExistence type="predicted"/>
<reference evidence="1 2" key="1">
    <citation type="submission" date="2016-06" db="EMBL/GenBank/DDBJ databases">
        <authorList>
            <person name="Kjaerup R.B."/>
            <person name="Dalgaard T.S."/>
            <person name="Juul-Madsen H.R."/>
        </authorList>
    </citation>
    <scope>NUCLEOTIDE SEQUENCE [LARGE SCALE GENOMIC DNA]</scope>
    <source>
        <strain evidence="1 2">ACS1953</strain>
    </source>
</reference>
<accession>A0A1A1X5G3</accession>
<dbReference type="AlphaFoldDB" id="A0A1A1X5G3"/>
<evidence type="ECO:0000313" key="1">
    <source>
        <dbReference type="EMBL" id="OBF14397.1"/>
    </source>
</evidence>
<dbReference type="EMBL" id="LZHX01000087">
    <property type="protein sequence ID" value="OBF14397.1"/>
    <property type="molecule type" value="Genomic_DNA"/>
</dbReference>
<dbReference type="Proteomes" id="UP000093779">
    <property type="component" value="Unassembled WGS sequence"/>
</dbReference>
<comment type="caution">
    <text evidence="1">The sequence shown here is derived from an EMBL/GenBank/DDBJ whole genome shotgun (WGS) entry which is preliminary data.</text>
</comment>
<gene>
    <name evidence="1" type="ORF">A5726_24870</name>
</gene>
<dbReference type="RefSeq" id="WP_064898973.1">
    <property type="nucleotide sequence ID" value="NZ_LZHX01000087.1"/>
</dbReference>
<evidence type="ECO:0000313" key="2">
    <source>
        <dbReference type="Proteomes" id="UP000093779"/>
    </source>
</evidence>
<name>A0A1A1X5G3_9MYCO</name>
<organism evidence="1 2">
    <name type="scientific">Mycolicibacterium conceptionense</name>
    <dbReference type="NCBI Taxonomy" id="451644"/>
    <lineage>
        <taxon>Bacteria</taxon>
        <taxon>Bacillati</taxon>
        <taxon>Actinomycetota</taxon>
        <taxon>Actinomycetes</taxon>
        <taxon>Mycobacteriales</taxon>
        <taxon>Mycobacteriaceae</taxon>
        <taxon>Mycolicibacterium</taxon>
    </lineage>
</organism>
<sequence>MITVHLLDGDTEDHEEATRFATDEHNNLCIYAGKNTDALLAVYHPSVWAKCEVTDDDQG</sequence>
<protein>
    <submittedName>
        <fullName evidence="1">Uncharacterized protein</fullName>
    </submittedName>
</protein>